<sequence>MALSISICFLIYFFIYLFNVFLFKFIFQLLSIYLSIYLSICLFVSLCFYSFLSLSLSQYCYLSHSLALSFSVIDHKLISLFIFSLFHSVAFAFSLFFPFYFLYLAKEKFHFLLSFSFSFFSFFFLFPLFLFFSLSHSSFTLFFAFFLSFFYPFSYSLISSPTVSLCRVSAVVIFIYLGSLSSLLGIVPGSSSFGHLIKPISFLLCVSASHHHCLWGMESPPPSLKFHLGLFLLGHLINPIPLGLGVV</sequence>
<organism evidence="2 3">
    <name type="scientific">Acanthosepion pharaonis</name>
    <name type="common">Pharaoh cuttlefish</name>
    <name type="synonym">Sepia pharaonis</name>
    <dbReference type="NCBI Taxonomy" id="158019"/>
    <lineage>
        <taxon>Eukaryota</taxon>
        <taxon>Metazoa</taxon>
        <taxon>Spiralia</taxon>
        <taxon>Lophotrochozoa</taxon>
        <taxon>Mollusca</taxon>
        <taxon>Cephalopoda</taxon>
        <taxon>Coleoidea</taxon>
        <taxon>Decapodiformes</taxon>
        <taxon>Sepiida</taxon>
        <taxon>Sepiina</taxon>
        <taxon>Sepiidae</taxon>
        <taxon>Acanthosepion</taxon>
    </lineage>
</organism>
<protein>
    <submittedName>
        <fullName evidence="2">Uncharacterized protein</fullName>
    </submittedName>
</protein>
<keyword evidence="1" id="KW-0472">Membrane</keyword>
<feature type="transmembrane region" description="Helical" evidence="1">
    <location>
        <begin position="139"/>
        <end position="158"/>
    </location>
</feature>
<reference evidence="2" key="1">
    <citation type="submission" date="2021-01" db="EMBL/GenBank/DDBJ databases">
        <authorList>
            <person name="Li R."/>
            <person name="Bekaert M."/>
        </authorList>
    </citation>
    <scope>NUCLEOTIDE SEQUENCE</scope>
    <source>
        <strain evidence="2">Farmed</strain>
    </source>
</reference>
<comment type="caution">
    <text evidence="2">The sequence shown here is derived from an EMBL/GenBank/DDBJ whole genome shotgun (WGS) entry which is preliminary data.</text>
</comment>
<evidence type="ECO:0000313" key="3">
    <source>
        <dbReference type="Proteomes" id="UP000597762"/>
    </source>
</evidence>
<name>A0A812DV23_ACAPH</name>
<feature type="transmembrane region" description="Helical" evidence="1">
    <location>
        <begin position="32"/>
        <end position="56"/>
    </location>
</feature>
<evidence type="ECO:0000256" key="1">
    <source>
        <dbReference type="SAM" id="Phobius"/>
    </source>
</evidence>
<feature type="transmembrane region" description="Helical" evidence="1">
    <location>
        <begin position="170"/>
        <end position="189"/>
    </location>
</feature>
<dbReference type="Proteomes" id="UP000597762">
    <property type="component" value="Unassembled WGS sequence"/>
</dbReference>
<keyword evidence="3" id="KW-1185">Reference proteome</keyword>
<gene>
    <name evidence="2" type="ORF">SPHA_60998</name>
</gene>
<keyword evidence="1" id="KW-1133">Transmembrane helix</keyword>
<proteinExistence type="predicted"/>
<feature type="transmembrane region" description="Helical" evidence="1">
    <location>
        <begin position="7"/>
        <end position="26"/>
    </location>
</feature>
<evidence type="ECO:0000313" key="2">
    <source>
        <dbReference type="EMBL" id="CAE1309243.1"/>
    </source>
</evidence>
<accession>A0A812DV23</accession>
<dbReference type="EMBL" id="CAHIKZ030004276">
    <property type="protein sequence ID" value="CAE1309243.1"/>
    <property type="molecule type" value="Genomic_DNA"/>
</dbReference>
<keyword evidence="1" id="KW-0812">Transmembrane</keyword>
<feature type="transmembrane region" description="Helical" evidence="1">
    <location>
        <begin position="77"/>
        <end position="103"/>
    </location>
</feature>
<feature type="transmembrane region" description="Helical" evidence="1">
    <location>
        <begin position="109"/>
        <end position="132"/>
    </location>
</feature>
<dbReference type="AlphaFoldDB" id="A0A812DV23"/>